<organism evidence="1 2">
    <name type="scientific">Ixodes persulcatus</name>
    <name type="common">Taiga tick</name>
    <dbReference type="NCBI Taxonomy" id="34615"/>
    <lineage>
        <taxon>Eukaryota</taxon>
        <taxon>Metazoa</taxon>
        <taxon>Ecdysozoa</taxon>
        <taxon>Arthropoda</taxon>
        <taxon>Chelicerata</taxon>
        <taxon>Arachnida</taxon>
        <taxon>Acari</taxon>
        <taxon>Parasitiformes</taxon>
        <taxon>Ixodida</taxon>
        <taxon>Ixodoidea</taxon>
        <taxon>Ixodidae</taxon>
        <taxon>Ixodinae</taxon>
        <taxon>Ixodes</taxon>
    </lineage>
</organism>
<reference evidence="1 2" key="1">
    <citation type="journal article" date="2020" name="Cell">
        <title>Large-Scale Comparative Analyses of Tick Genomes Elucidate Their Genetic Diversity and Vector Capacities.</title>
        <authorList>
            <consortium name="Tick Genome and Microbiome Consortium (TIGMIC)"/>
            <person name="Jia N."/>
            <person name="Wang J."/>
            <person name="Shi W."/>
            <person name="Du L."/>
            <person name="Sun Y."/>
            <person name="Zhan W."/>
            <person name="Jiang J.F."/>
            <person name="Wang Q."/>
            <person name="Zhang B."/>
            <person name="Ji P."/>
            <person name="Bell-Sakyi L."/>
            <person name="Cui X.M."/>
            <person name="Yuan T.T."/>
            <person name="Jiang B.G."/>
            <person name="Yang W.F."/>
            <person name="Lam T.T."/>
            <person name="Chang Q.C."/>
            <person name="Ding S.J."/>
            <person name="Wang X.J."/>
            <person name="Zhu J.G."/>
            <person name="Ruan X.D."/>
            <person name="Zhao L."/>
            <person name="Wei J.T."/>
            <person name="Ye R.Z."/>
            <person name="Que T.C."/>
            <person name="Du C.H."/>
            <person name="Zhou Y.H."/>
            <person name="Cheng J.X."/>
            <person name="Dai P.F."/>
            <person name="Guo W.B."/>
            <person name="Han X.H."/>
            <person name="Huang E.J."/>
            <person name="Li L.F."/>
            <person name="Wei W."/>
            <person name="Gao Y.C."/>
            <person name="Liu J.Z."/>
            <person name="Shao H.Z."/>
            <person name="Wang X."/>
            <person name="Wang C.C."/>
            <person name="Yang T.C."/>
            <person name="Huo Q.B."/>
            <person name="Li W."/>
            <person name="Chen H.Y."/>
            <person name="Chen S.E."/>
            <person name="Zhou L.G."/>
            <person name="Ni X.B."/>
            <person name="Tian J.H."/>
            <person name="Sheng Y."/>
            <person name="Liu T."/>
            <person name="Pan Y.S."/>
            <person name="Xia L.Y."/>
            <person name="Li J."/>
            <person name="Zhao F."/>
            <person name="Cao W.C."/>
        </authorList>
    </citation>
    <scope>NUCLEOTIDE SEQUENCE [LARGE SCALE GENOMIC DNA]</scope>
    <source>
        <strain evidence="1">Iper-2018</strain>
    </source>
</reference>
<keyword evidence="2" id="KW-1185">Reference proteome</keyword>
<dbReference type="EMBL" id="JABSTQ010010366">
    <property type="protein sequence ID" value="KAG0421447.1"/>
    <property type="molecule type" value="Genomic_DNA"/>
</dbReference>
<accession>A0AC60PKM3</accession>
<comment type="caution">
    <text evidence="1">The sequence shown here is derived from an EMBL/GenBank/DDBJ whole genome shotgun (WGS) entry which is preliminary data.</text>
</comment>
<name>A0AC60PKM3_IXOPE</name>
<evidence type="ECO:0000313" key="1">
    <source>
        <dbReference type="EMBL" id="KAG0421447.1"/>
    </source>
</evidence>
<evidence type="ECO:0000313" key="2">
    <source>
        <dbReference type="Proteomes" id="UP000805193"/>
    </source>
</evidence>
<dbReference type="Proteomes" id="UP000805193">
    <property type="component" value="Unassembled WGS sequence"/>
</dbReference>
<sequence length="205" mass="23813">MATGSDPGFSSPHRYQTVFKKAPFSSLARQIVLNVYFKLRVEIPAAPYHETVRRVADLTGVGYATIFRWKKLVEKSALTGAPSVPSPIRTRRERPPATPSVLDSFHHQALRLIVHGFFRRNECPTLLKAILNKLRFAFTTRKRNSLLLERNDLVLWRASHLRSIKEYRQDNRPIYYLDETWINAGHTRSKVWKDHRGIPGQVRQR</sequence>
<proteinExistence type="predicted"/>
<protein>
    <submittedName>
        <fullName evidence="1">Uncharacterized protein</fullName>
    </submittedName>
</protein>
<gene>
    <name evidence="1" type="ORF">HPB47_002660</name>
</gene>